<proteinExistence type="predicted"/>
<keyword evidence="2" id="KW-0808">Transferase</keyword>
<dbReference type="Proteomes" id="UP001154255">
    <property type="component" value="Unassembled WGS sequence"/>
</dbReference>
<keyword evidence="1" id="KW-0328">Glycosyltransferase</keyword>
<name>A0A9W4TQH3_9PROT</name>
<protein>
    <submittedName>
        <fullName evidence="5">Capsular polysaccharide biosynthesis protein</fullName>
    </submittedName>
</protein>
<dbReference type="Pfam" id="PF04577">
    <property type="entry name" value="Glyco_transf_61"/>
    <property type="match status" value="1"/>
</dbReference>
<dbReference type="AlphaFoldDB" id="A0A9W4TQH3"/>
<sequence>MGLKSLFSAIKKQFIAQKDSKEVILESEPKELYLADVAQEQVEVEFCELCDGQLKWSGVERLSNQHYYPFSNWKSAAKPIYCYRLQNVVLDVYYKVFFKDNRTIVNSSHFINGELLRSLSVHSDRLIIHEDQESVFCCFDHWEDNYFHWLAHAIPAFYAAKQSGIQGKYLIPMELTSWQQRTLELLGIELSQCLKVKKDQQYFFLSLIYYELATGEADFIDSKLSVQAYEAMVETVKIPVTPELCHDKIYISRANKEHRHLSNEGELIELLEARGYFILDPEKYSIDEQIIIFQQANIVVALLGAGLSNIAFCKPNTVIYELIPSHHDNPCFLTMSLQGQLRYWADKFDTGVDHNQPDHLSAWVNRLDIDFVSKRLDELEEFITE</sequence>
<dbReference type="Proteomes" id="UP001154259">
    <property type="component" value="Unassembled WGS sequence"/>
</dbReference>
<evidence type="ECO:0000313" key="7">
    <source>
        <dbReference type="Proteomes" id="UP001154255"/>
    </source>
</evidence>
<reference evidence="5" key="1">
    <citation type="submission" date="2022-10" db="EMBL/GenBank/DDBJ databases">
        <authorList>
            <person name="Botero Cardona J."/>
        </authorList>
    </citation>
    <scope>NUCLEOTIDE SEQUENCE</scope>
    <source>
        <strain evidence="5">LMG 31819</strain>
        <strain evidence="6">R-53529</strain>
    </source>
</reference>
<evidence type="ECO:0000313" key="8">
    <source>
        <dbReference type="Proteomes" id="UP001154259"/>
    </source>
</evidence>
<dbReference type="InterPro" id="IPR049625">
    <property type="entry name" value="Glyco_transf_61_cat"/>
</dbReference>
<gene>
    <name evidence="6" type="ORF">R53529_LOCUS2171</name>
    <name evidence="5" type="ORF">R53530_LOCUS2115</name>
</gene>
<evidence type="ECO:0000259" key="4">
    <source>
        <dbReference type="Pfam" id="PF04577"/>
    </source>
</evidence>
<evidence type="ECO:0000256" key="2">
    <source>
        <dbReference type="ARBA" id="ARBA00022679"/>
    </source>
</evidence>
<evidence type="ECO:0000313" key="6">
    <source>
        <dbReference type="EMBL" id="CAI3958863.1"/>
    </source>
</evidence>
<dbReference type="GO" id="GO:0016757">
    <property type="term" value="F:glycosyltransferase activity"/>
    <property type="evidence" value="ECO:0007669"/>
    <property type="project" value="UniProtKB-KW"/>
</dbReference>
<evidence type="ECO:0000256" key="3">
    <source>
        <dbReference type="ARBA" id="ARBA00023180"/>
    </source>
</evidence>
<feature type="domain" description="Glycosyltransferase 61 catalytic" evidence="4">
    <location>
        <begin position="146"/>
        <end position="319"/>
    </location>
</feature>
<keyword evidence="3" id="KW-0325">Glycoprotein</keyword>
<dbReference type="PANTHER" id="PTHR20961">
    <property type="entry name" value="GLYCOSYLTRANSFERASE"/>
    <property type="match status" value="1"/>
</dbReference>
<dbReference type="RefSeq" id="WP_271790587.1">
    <property type="nucleotide sequence ID" value="NZ_CAMXCM010000009.1"/>
</dbReference>
<keyword evidence="8" id="KW-1185">Reference proteome</keyword>
<comment type="caution">
    <text evidence="5">The sequence shown here is derived from an EMBL/GenBank/DDBJ whole genome shotgun (WGS) entry which is preliminary data.</text>
</comment>
<dbReference type="InterPro" id="IPR007657">
    <property type="entry name" value="Glycosyltransferase_61"/>
</dbReference>
<accession>A0A9W4TQH3</accession>
<evidence type="ECO:0000256" key="1">
    <source>
        <dbReference type="ARBA" id="ARBA00022676"/>
    </source>
</evidence>
<dbReference type="EMBL" id="CAMXCM010000009">
    <property type="protein sequence ID" value="CAI3955845.1"/>
    <property type="molecule type" value="Genomic_DNA"/>
</dbReference>
<dbReference type="EMBL" id="CAMXCS010000009">
    <property type="protein sequence ID" value="CAI3958863.1"/>
    <property type="molecule type" value="Genomic_DNA"/>
</dbReference>
<organism evidence="5 7">
    <name type="scientific">Commensalibacter communis</name>
    <dbReference type="NCBI Taxonomy" id="2972786"/>
    <lineage>
        <taxon>Bacteria</taxon>
        <taxon>Pseudomonadati</taxon>
        <taxon>Pseudomonadota</taxon>
        <taxon>Alphaproteobacteria</taxon>
        <taxon>Acetobacterales</taxon>
        <taxon>Acetobacteraceae</taxon>
    </lineage>
</organism>
<evidence type="ECO:0000313" key="5">
    <source>
        <dbReference type="EMBL" id="CAI3955845.1"/>
    </source>
</evidence>